<dbReference type="EMBL" id="RYZH01000013">
    <property type="protein sequence ID" value="RUL88210.1"/>
    <property type="molecule type" value="Genomic_DNA"/>
</dbReference>
<dbReference type="OrthoDB" id="9787279at2"/>
<feature type="transmembrane region" description="Helical" evidence="1">
    <location>
        <begin position="387"/>
        <end position="406"/>
    </location>
</feature>
<feature type="transmembrane region" description="Helical" evidence="1">
    <location>
        <begin position="101"/>
        <end position="126"/>
    </location>
</feature>
<reference evidence="2 3" key="1">
    <citation type="submission" date="2018-12" db="EMBL/GenBank/DDBJ databases">
        <authorList>
            <person name="Toschakov S.V."/>
        </authorList>
    </citation>
    <scope>NUCLEOTIDE SEQUENCE [LARGE SCALE GENOMIC DNA]</scope>
    <source>
        <strain evidence="2 3">GM2012</strain>
    </source>
</reference>
<feature type="transmembrane region" description="Helical" evidence="1">
    <location>
        <begin position="445"/>
        <end position="465"/>
    </location>
</feature>
<evidence type="ECO:0000256" key="1">
    <source>
        <dbReference type="SAM" id="Phobius"/>
    </source>
</evidence>
<feature type="transmembrane region" description="Helical" evidence="1">
    <location>
        <begin position="55"/>
        <end position="80"/>
    </location>
</feature>
<dbReference type="AlphaFoldDB" id="A0A432MLP9"/>
<protein>
    <recommendedName>
        <fullName evidence="4">Cytosine permease</fullName>
    </recommendedName>
</protein>
<feature type="transmembrane region" description="Helical" evidence="1">
    <location>
        <begin position="157"/>
        <end position="175"/>
    </location>
</feature>
<keyword evidence="1" id="KW-1133">Transmembrane helix</keyword>
<feature type="transmembrane region" description="Helical" evidence="1">
    <location>
        <begin position="349"/>
        <end position="375"/>
    </location>
</feature>
<dbReference type="Gene3D" id="1.10.4160.10">
    <property type="entry name" value="Hydantoin permease"/>
    <property type="match status" value="1"/>
</dbReference>
<feature type="transmembrane region" description="Helical" evidence="1">
    <location>
        <begin position="187"/>
        <end position="209"/>
    </location>
</feature>
<keyword evidence="1" id="KW-0812">Transmembrane</keyword>
<evidence type="ECO:0000313" key="2">
    <source>
        <dbReference type="EMBL" id="RUL88210.1"/>
    </source>
</evidence>
<proteinExistence type="predicted"/>
<keyword evidence="1" id="KW-0472">Membrane</keyword>
<comment type="caution">
    <text evidence="2">The sequence shown here is derived from an EMBL/GenBank/DDBJ whole genome shotgun (WGS) entry which is preliminary data.</text>
</comment>
<sequence length="517" mass="53799">MSPRDDLPSRLRKAMAHPTSERQVWSRSLAGVLIAGYLWAAYFDQLPSTTLAVGGLPAAIGGAGLGGLLSCALLFVPAGLQGLRCRRPMMVVATSAFGVRGSALVPGLLVGLVQILWFAVAVHFAVSFNLRGLSTAGLIAPDSLYPPGGGDGSVHRSTVYAISALLWGIASALVATRFIRWIAALMIVYPIFLGLALAGAMVWAIPGLPDYRFASSTLFAESALRPWPAFWAMTQLVFGFSATVAVHAINWGATLRGPRDVLLSGIVGVALASTVIASIAVLTVAGSLGRALAAEAAIEHNPNAIVPEEEPVDDLGPTPGLGRFDPPRLPTNPIAYQLHLVFERRIGGVAGGVGLILLGLGSLASAVYASFAYSNRLEAIRSRPRRWAWGVIGAVVAFPLMINGLAGNVPLVIDLTAGVLAPMLGVLSADLVWHRSSWPGPRPGFRTIGLASWGIGSAVGLLPILSRIVPGMDPCRWLPMALLGYLVALGSSLIAETAASSRTRSRGPASATESAGG</sequence>
<dbReference type="Proteomes" id="UP000280296">
    <property type="component" value="Unassembled WGS sequence"/>
</dbReference>
<feature type="transmembrane region" description="Helical" evidence="1">
    <location>
        <begin position="261"/>
        <end position="285"/>
    </location>
</feature>
<keyword evidence="3" id="KW-1185">Reference proteome</keyword>
<feature type="transmembrane region" description="Helical" evidence="1">
    <location>
        <begin position="477"/>
        <end position="495"/>
    </location>
</feature>
<evidence type="ECO:0000313" key="3">
    <source>
        <dbReference type="Proteomes" id="UP000280296"/>
    </source>
</evidence>
<evidence type="ECO:0008006" key="4">
    <source>
        <dbReference type="Google" id="ProtNLM"/>
    </source>
</evidence>
<feature type="transmembrane region" description="Helical" evidence="1">
    <location>
        <begin position="24"/>
        <end position="43"/>
    </location>
</feature>
<gene>
    <name evidence="2" type="ORF">TsocGM_08725</name>
</gene>
<accession>A0A432MLP9</accession>
<dbReference type="RefSeq" id="WP_126724920.1">
    <property type="nucleotide sequence ID" value="NZ_RYZH01000013.1"/>
</dbReference>
<reference evidence="2 3" key="2">
    <citation type="submission" date="2019-01" db="EMBL/GenBank/DDBJ databases">
        <title>Tautonia sociabilis, a novel thermotolerant planctomycete of Isosphaeraceae family, isolated from a 4000 m deep subterranean habitat.</title>
        <authorList>
            <person name="Kovaleva O.L."/>
            <person name="Elcheninov A.G."/>
            <person name="Van Heerden E."/>
            <person name="Toshchakov S.V."/>
            <person name="Novikov A."/>
            <person name="Bonch-Osmolovskaya E.A."/>
            <person name="Kublanov I.V."/>
        </authorList>
    </citation>
    <scope>NUCLEOTIDE SEQUENCE [LARGE SCALE GENOMIC DNA]</scope>
    <source>
        <strain evidence="2 3">GM2012</strain>
    </source>
</reference>
<feature type="transmembrane region" description="Helical" evidence="1">
    <location>
        <begin position="229"/>
        <end position="249"/>
    </location>
</feature>
<name>A0A432MLP9_9BACT</name>
<organism evidence="2 3">
    <name type="scientific">Tautonia sociabilis</name>
    <dbReference type="NCBI Taxonomy" id="2080755"/>
    <lineage>
        <taxon>Bacteria</taxon>
        <taxon>Pseudomonadati</taxon>
        <taxon>Planctomycetota</taxon>
        <taxon>Planctomycetia</taxon>
        <taxon>Isosphaerales</taxon>
        <taxon>Isosphaeraceae</taxon>
        <taxon>Tautonia</taxon>
    </lineage>
</organism>